<dbReference type="AlphaFoldDB" id="A0A8H3BQY0"/>
<reference evidence="2" key="1">
    <citation type="submission" date="2021-01" db="EMBL/GenBank/DDBJ databases">
        <authorList>
            <person name="Kaushik A."/>
        </authorList>
    </citation>
    <scope>NUCLEOTIDE SEQUENCE</scope>
    <source>
        <strain evidence="2">AG1-1C</strain>
    </source>
</reference>
<feature type="compositionally biased region" description="Basic residues" evidence="1">
    <location>
        <begin position="220"/>
        <end position="230"/>
    </location>
</feature>
<evidence type="ECO:0000313" key="3">
    <source>
        <dbReference type="Proteomes" id="UP000663846"/>
    </source>
</evidence>
<comment type="caution">
    <text evidence="2">The sequence shown here is derived from an EMBL/GenBank/DDBJ whole genome shotgun (WGS) entry which is preliminary data.</text>
</comment>
<feature type="region of interest" description="Disordered" evidence="1">
    <location>
        <begin position="166"/>
        <end position="242"/>
    </location>
</feature>
<dbReference type="Proteomes" id="UP000663846">
    <property type="component" value="Unassembled WGS sequence"/>
</dbReference>
<feature type="region of interest" description="Disordered" evidence="1">
    <location>
        <begin position="98"/>
        <end position="123"/>
    </location>
</feature>
<sequence length="300" mass="32790">MHTRRPCLGPPGAKDTSLSGPDEQLDLYAATDTPVVRTDRLAPTSFGPPPEISRPRSQFQPPSTTDYSADLQLANMLMSDTDESLSQLHRLRLSSVVPNRPQHSRAKFAGAPSRTNPRGSASRFDMRFTSHSMSMTSLPAMPSLSWTSSSNNSSPATVSTRLSVDDVSVDQSASQLEQDVRPAKPKLKYEEQSSPPQSSPTEAPASPSAPAPTTTATKQRSARPNRRSPAPRRQECTTCGKKFQRPCQLVTVRLSFTLSPPSLPPPSPPSRGHHPPQRQPFHLGYSKFVYPRSQPRSNSL</sequence>
<organism evidence="2 3">
    <name type="scientific">Rhizoctonia solani</name>
    <dbReference type="NCBI Taxonomy" id="456999"/>
    <lineage>
        <taxon>Eukaryota</taxon>
        <taxon>Fungi</taxon>
        <taxon>Dikarya</taxon>
        <taxon>Basidiomycota</taxon>
        <taxon>Agaricomycotina</taxon>
        <taxon>Agaricomycetes</taxon>
        <taxon>Cantharellales</taxon>
        <taxon>Ceratobasidiaceae</taxon>
        <taxon>Rhizoctonia</taxon>
    </lineage>
</organism>
<name>A0A8H3BQY0_9AGAM</name>
<feature type="region of interest" description="Disordered" evidence="1">
    <location>
        <begin position="1"/>
        <end position="67"/>
    </location>
</feature>
<dbReference type="EMBL" id="CAJMWS010000808">
    <property type="protein sequence ID" value="CAE6464266.1"/>
    <property type="molecule type" value="Genomic_DNA"/>
</dbReference>
<proteinExistence type="predicted"/>
<protein>
    <submittedName>
        <fullName evidence="2">Uncharacterized protein</fullName>
    </submittedName>
</protein>
<feature type="compositionally biased region" description="Polar residues" evidence="1">
    <location>
        <begin position="55"/>
        <end position="67"/>
    </location>
</feature>
<evidence type="ECO:0000256" key="1">
    <source>
        <dbReference type="SAM" id="MobiDB-lite"/>
    </source>
</evidence>
<evidence type="ECO:0000313" key="2">
    <source>
        <dbReference type="EMBL" id="CAE6464266.1"/>
    </source>
</evidence>
<feature type="compositionally biased region" description="Basic and acidic residues" evidence="1">
    <location>
        <begin position="178"/>
        <end position="191"/>
    </location>
</feature>
<feature type="compositionally biased region" description="Low complexity" evidence="1">
    <location>
        <begin position="192"/>
        <end position="217"/>
    </location>
</feature>
<gene>
    <name evidence="2" type="ORF">RDB_LOCUS164020</name>
</gene>
<feature type="region of interest" description="Disordered" evidence="1">
    <location>
        <begin position="257"/>
        <end position="300"/>
    </location>
</feature>
<accession>A0A8H3BQY0</accession>